<dbReference type="OMA" id="KIDHELW"/>
<evidence type="ECO:0000313" key="3">
    <source>
        <dbReference type="Proteomes" id="UP000001876"/>
    </source>
</evidence>
<feature type="transmembrane region" description="Helical" evidence="1">
    <location>
        <begin position="165"/>
        <end position="194"/>
    </location>
</feature>
<keyword evidence="3" id="KW-1185">Reference proteome</keyword>
<dbReference type="GO" id="GO:0010104">
    <property type="term" value="P:regulation of ethylene-activated signaling pathway"/>
    <property type="evidence" value="ECO:0007669"/>
    <property type="project" value="TreeGrafter"/>
</dbReference>
<reference evidence="2 3" key="1">
    <citation type="journal article" date="2009" name="Science">
        <title>Green evolution and dynamic adaptations revealed by genomes of the marine picoeukaryotes Micromonas.</title>
        <authorList>
            <person name="Worden A.Z."/>
            <person name="Lee J.H."/>
            <person name="Mock T."/>
            <person name="Rouze P."/>
            <person name="Simmons M.P."/>
            <person name="Aerts A.L."/>
            <person name="Allen A.E."/>
            <person name="Cuvelier M.L."/>
            <person name="Derelle E."/>
            <person name="Everett M.V."/>
            <person name="Foulon E."/>
            <person name="Grimwood J."/>
            <person name="Gundlach H."/>
            <person name="Henrissat B."/>
            <person name="Napoli C."/>
            <person name="McDonald S.M."/>
            <person name="Parker M.S."/>
            <person name="Rombauts S."/>
            <person name="Salamov A."/>
            <person name="Von Dassow P."/>
            <person name="Badger J.H."/>
            <person name="Coutinho P.M."/>
            <person name="Demir E."/>
            <person name="Dubchak I."/>
            <person name="Gentemann C."/>
            <person name="Eikrem W."/>
            <person name="Gready J.E."/>
            <person name="John U."/>
            <person name="Lanier W."/>
            <person name="Lindquist E.A."/>
            <person name="Lucas S."/>
            <person name="Mayer K.F."/>
            <person name="Moreau H."/>
            <person name="Not F."/>
            <person name="Otillar R."/>
            <person name="Panaud O."/>
            <person name="Pangilinan J."/>
            <person name="Paulsen I."/>
            <person name="Piegu B."/>
            <person name="Poliakov A."/>
            <person name="Robbens S."/>
            <person name="Schmutz J."/>
            <person name="Toulza E."/>
            <person name="Wyss T."/>
            <person name="Zelensky A."/>
            <person name="Zhou K."/>
            <person name="Armbrust E.V."/>
            <person name="Bhattacharya D."/>
            <person name="Goodenough U.W."/>
            <person name="Van de Peer Y."/>
            <person name="Grigoriev I.V."/>
        </authorList>
    </citation>
    <scope>NUCLEOTIDE SEQUENCE [LARGE SCALE GENOMIC DNA]</scope>
    <source>
        <strain evidence="2 3">CCMP1545</strain>
    </source>
</reference>
<dbReference type="AlphaFoldDB" id="C1N3Q0"/>
<dbReference type="PANTHER" id="PTHR20921:SF0">
    <property type="entry name" value="TRANSMEMBRANE PROTEIN 222"/>
    <property type="match status" value="1"/>
</dbReference>
<dbReference type="eggNOG" id="KOG3150">
    <property type="taxonomic scope" value="Eukaryota"/>
</dbReference>
<keyword evidence="1" id="KW-0472">Membrane</keyword>
<evidence type="ECO:0000313" key="2">
    <source>
        <dbReference type="EMBL" id="EEH53471.1"/>
    </source>
</evidence>
<feature type="non-terminal residue" evidence="2">
    <location>
        <position position="195"/>
    </location>
</feature>
<dbReference type="PANTHER" id="PTHR20921">
    <property type="entry name" value="TRANSMEMBRANE PROTEIN 222"/>
    <property type="match status" value="1"/>
</dbReference>
<name>C1N3Q0_MICPC</name>
<dbReference type="GO" id="GO:0009723">
    <property type="term" value="P:response to ethylene"/>
    <property type="evidence" value="ECO:0007669"/>
    <property type="project" value="TreeGrafter"/>
</dbReference>
<keyword evidence="1" id="KW-0812">Transmembrane</keyword>
<dbReference type="RefSeq" id="XP_003062652.1">
    <property type="nucleotide sequence ID" value="XM_003062606.1"/>
</dbReference>
<evidence type="ECO:0000256" key="1">
    <source>
        <dbReference type="SAM" id="Phobius"/>
    </source>
</evidence>
<accession>C1N3Q0</accession>
<organism evidence="3">
    <name type="scientific">Micromonas pusilla (strain CCMP1545)</name>
    <name type="common">Picoplanktonic green alga</name>
    <dbReference type="NCBI Taxonomy" id="564608"/>
    <lineage>
        <taxon>Eukaryota</taxon>
        <taxon>Viridiplantae</taxon>
        <taxon>Chlorophyta</taxon>
        <taxon>Mamiellophyceae</taxon>
        <taxon>Mamiellales</taxon>
        <taxon>Mamiellaceae</taxon>
        <taxon>Micromonas</taxon>
    </lineage>
</organism>
<dbReference type="Pfam" id="PF05608">
    <property type="entry name" value="RTE1"/>
    <property type="match status" value="1"/>
</dbReference>
<dbReference type="Proteomes" id="UP000001876">
    <property type="component" value="Unassembled WGS sequence"/>
</dbReference>
<protein>
    <submittedName>
        <fullName evidence="2">Predicted protein</fullName>
    </submittedName>
</protein>
<dbReference type="InterPro" id="IPR008496">
    <property type="entry name" value="TMEM222/RTE1"/>
</dbReference>
<feature type="transmembrane region" description="Helical" evidence="1">
    <location>
        <begin position="7"/>
        <end position="25"/>
    </location>
</feature>
<gene>
    <name evidence="2" type="ORF">MICPUCDRAFT_6675</name>
</gene>
<dbReference type="GO" id="GO:0005794">
    <property type="term" value="C:Golgi apparatus"/>
    <property type="evidence" value="ECO:0007669"/>
    <property type="project" value="TreeGrafter"/>
</dbReference>
<feature type="non-terminal residue" evidence="2">
    <location>
        <position position="1"/>
    </location>
</feature>
<keyword evidence="1" id="KW-1133">Transmembrane helix</keyword>
<dbReference type="KEGG" id="mpp:MICPUCDRAFT_6675"/>
<dbReference type="OrthoDB" id="267284at2759"/>
<sequence length="195" mass="21673">EIRKRECLFPCCVVWCPIPLVTWLLPPVGHLGICYSSGLVTDFLGPRFVHRGSLGFGAVCRYWRLDPSKVAERRRWKGGDGEGDGEGDDGIAAWDDGVRRAERFFNEGEDYNIFGNNCHQYAAHALNLMAYDGKKDWNTVHLAAAIVFRGKWTDPVAVAKTWGPFAFVVALSIAFEWYAVAGALGGLFVLAVAWF</sequence>
<dbReference type="EMBL" id="GG663746">
    <property type="protein sequence ID" value="EEH53471.1"/>
    <property type="molecule type" value="Genomic_DNA"/>
</dbReference>
<dbReference type="GeneID" id="9687854"/>
<dbReference type="GO" id="GO:0005783">
    <property type="term" value="C:endoplasmic reticulum"/>
    <property type="evidence" value="ECO:0007669"/>
    <property type="project" value="TreeGrafter"/>
</dbReference>
<proteinExistence type="predicted"/>